<keyword evidence="3" id="KW-0731">Sigma factor</keyword>
<name>A0A518B0G3_9BACT</name>
<dbReference type="AlphaFoldDB" id="A0A518B0G3"/>
<dbReference type="GO" id="GO:0016987">
    <property type="term" value="F:sigma factor activity"/>
    <property type="evidence" value="ECO:0007669"/>
    <property type="project" value="UniProtKB-KW"/>
</dbReference>
<feature type="compositionally biased region" description="Polar residues" evidence="6">
    <location>
        <begin position="32"/>
        <end position="43"/>
    </location>
</feature>
<dbReference type="InterPro" id="IPR013324">
    <property type="entry name" value="RNA_pol_sigma_r3/r4-like"/>
</dbReference>
<dbReference type="EMBL" id="CP036279">
    <property type="protein sequence ID" value="QDU60473.1"/>
    <property type="molecule type" value="Genomic_DNA"/>
</dbReference>
<dbReference type="InterPro" id="IPR000792">
    <property type="entry name" value="Tscrpt_reg_LuxR_C"/>
</dbReference>
<dbReference type="GO" id="GO:0006352">
    <property type="term" value="P:DNA-templated transcription initiation"/>
    <property type="evidence" value="ECO:0007669"/>
    <property type="project" value="InterPro"/>
</dbReference>
<dbReference type="SUPFAM" id="SSF88946">
    <property type="entry name" value="Sigma2 domain of RNA polymerase sigma factors"/>
    <property type="match status" value="1"/>
</dbReference>
<dbReference type="PANTHER" id="PTHR43133">
    <property type="entry name" value="RNA POLYMERASE ECF-TYPE SIGMA FACTO"/>
    <property type="match status" value="1"/>
</dbReference>
<dbReference type="Pfam" id="PF07638">
    <property type="entry name" value="Sigma70_ECF"/>
    <property type="match status" value="1"/>
</dbReference>
<dbReference type="InterPro" id="IPR053812">
    <property type="entry name" value="HTH_Sigma70_ECF-like"/>
</dbReference>
<protein>
    <submittedName>
        <fullName evidence="8">RNA polymerase sigma factor RpoE</fullName>
    </submittedName>
</protein>
<dbReference type="Proteomes" id="UP000317093">
    <property type="component" value="Chromosome"/>
</dbReference>
<sequence>MVSLLMAYVTHLPVNGSPLETTPSTRRHSRWIPTQPSKGRCPSTSQWPFLEHDSLVATTSTVAEILERARQGDEHAAYELVRRYEPLIRRAIRVRLVDRHLLRLVDPSDIVQSVFQSFFQRLVAGEKEFDDSEKLVRYLIGMTRNRVASEVRSHRRDRRDYRRTISLHDENNVASERIITHRSPSEEVVTTELMGRVKRTLSPREHELITMRTEGHSWSEIADRLGGSHEALRKQFTRVLKRVRGDLQVAVGAAT</sequence>
<keyword evidence="5" id="KW-0804">Transcription</keyword>
<evidence type="ECO:0000256" key="5">
    <source>
        <dbReference type="ARBA" id="ARBA00023163"/>
    </source>
</evidence>
<evidence type="ECO:0000256" key="6">
    <source>
        <dbReference type="SAM" id="MobiDB-lite"/>
    </source>
</evidence>
<dbReference type="KEGG" id="knv:Pan216_13140"/>
<reference evidence="8 9" key="1">
    <citation type="submission" date="2019-02" db="EMBL/GenBank/DDBJ databases">
        <title>Deep-cultivation of Planctomycetes and their phenomic and genomic characterization uncovers novel biology.</title>
        <authorList>
            <person name="Wiegand S."/>
            <person name="Jogler M."/>
            <person name="Boedeker C."/>
            <person name="Pinto D."/>
            <person name="Vollmers J."/>
            <person name="Rivas-Marin E."/>
            <person name="Kohn T."/>
            <person name="Peeters S.H."/>
            <person name="Heuer A."/>
            <person name="Rast P."/>
            <person name="Oberbeckmann S."/>
            <person name="Bunk B."/>
            <person name="Jeske O."/>
            <person name="Meyerdierks A."/>
            <person name="Storesund J.E."/>
            <person name="Kallscheuer N."/>
            <person name="Luecker S."/>
            <person name="Lage O.M."/>
            <person name="Pohl T."/>
            <person name="Merkel B.J."/>
            <person name="Hornburger P."/>
            <person name="Mueller R.-W."/>
            <person name="Bruemmer F."/>
            <person name="Labrenz M."/>
            <person name="Spormann A.M."/>
            <person name="Op den Camp H."/>
            <person name="Overmann J."/>
            <person name="Amann R."/>
            <person name="Jetten M.S.M."/>
            <person name="Mascher T."/>
            <person name="Medema M.H."/>
            <person name="Devos D.P."/>
            <person name="Kaster A.-K."/>
            <person name="Ovreas L."/>
            <person name="Rohde M."/>
            <person name="Galperin M.Y."/>
            <person name="Jogler C."/>
        </authorList>
    </citation>
    <scope>NUCLEOTIDE SEQUENCE [LARGE SCALE GENOMIC DNA]</scope>
    <source>
        <strain evidence="8 9">Pan216</strain>
    </source>
</reference>
<dbReference type="PANTHER" id="PTHR43133:SF8">
    <property type="entry name" value="RNA POLYMERASE SIGMA FACTOR HI_1459-RELATED"/>
    <property type="match status" value="1"/>
</dbReference>
<evidence type="ECO:0000256" key="2">
    <source>
        <dbReference type="ARBA" id="ARBA00023015"/>
    </source>
</evidence>
<feature type="region of interest" description="Disordered" evidence="6">
    <location>
        <begin position="19"/>
        <end position="43"/>
    </location>
</feature>
<dbReference type="SMART" id="SM00421">
    <property type="entry name" value="HTH_LUXR"/>
    <property type="match status" value="1"/>
</dbReference>
<comment type="similarity">
    <text evidence="1">Belongs to the sigma-70 factor family. ECF subfamily.</text>
</comment>
<dbReference type="InterPro" id="IPR036388">
    <property type="entry name" value="WH-like_DNA-bd_sf"/>
</dbReference>
<keyword evidence="2" id="KW-0805">Transcription regulation</keyword>
<dbReference type="InterPro" id="IPR014284">
    <property type="entry name" value="RNA_pol_sigma-70_dom"/>
</dbReference>
<evidence type="ECO:0000256" key="1">
    <source>
        <dbReference type="ARBA" id="ARBA00010641"/>
    </source>
</evidence>
<organism evidence="8 9">
    <name type="scientific">Kolteria novifilia</name>
    <dbReference type="NCBI Taxonomy" id="2527975"/>
    <lineage>
        <taxon>Bacteria</taxon>
        <taxon>Pseudomonadati</taxon>
        <taxon>Planctomycetota</taxon>
        <taxon>Planctomycetia</taxon>
        <taxon>Kolteriales</taxon>
        <taxon>Kolteriaceae</taxon>
        <taxon>Kolteria</taxon>
    </lineage>
</organism>
<evidence type="ECO:0000313" key="9">
    <source>
        <dbReference type="Proteomes" id="UP000317093"/>
    </source>
</evidence>
<gene>
    <name evidence="8" type="ORF">Pan216_13140</name>
</gene>
<dbReference type="Gene3D" id="1.10.10.10">
    <property type="entry name" value="Winged helix-like DNA-binding domain superfamily/Winged helix DNA-binding domain"/>
    <property type="match status" value="1"/>
</dbReference>
<evidence type="ECO:0000256" key="3">
    <source>
        <dbReference type="ARBA" id="ARBA00023082"/>
    </source>
</evidence>
<dbReference type="SUPFAM" id="SSF88659">
    <property type="entry name" value="Sigma3 and sigma4 domains of RNA polymerase sigma factors"/>
    <property type="match status" value="1"/>
</dbReference>
<keyword evidence="9" id="KW-1185">Reference proteome</keyword>
<dbReference type="InterPro" id="IPR013325">
    <property type="entry name" value="RNA_pol_sigma_r2"/>
</dbReference>
<dbReference type="Gene3D" id="1.10.1740.10">
    <property type="match status" value="1"/>
</dbReference>
<proteinExistence type="inferred from homology"/>
<dbReference type="NCBIfam" id="TIGR02937">
    <property type="entry name" value="sigma70-ECF"/>
    <property type="match status" value="1"/>
</dbReference>
<evidence type="ECO:0000259" key="7">
    <source>
        <dbReference type="SMART" id="SM00421"/>
    </source>
</evidence>
<keyword evidence="4" id="KW-0238">DNA-binding</keyword>
<dbReference type="InterPro" id="IPR039425">
    <property type="entry name" value="RNA_pol_sigma-70-like"/>
</dbReference>
<accession>A0A518B0G3</accession>
<dbReference type="GO" id="GO:0003677">
    <property type="term" value="F:DNA binding"/>
    <property type="evidence" value="ECO:0007669"/>
    <property type="project" value="UniProtKB-KW"/>
</dbReference>
<evidence type="ECO:0000256" key="4">
    <source>
        <dbReference type="ARBA" id="ARBA00023125"/>
    </source>
</evidence>
<feature type="domain" description="HTH luxR-type" evidence="7">
    <location>
        <begin position="198"/>
        <end position="253"/>
    </location>
</feature>
<dbReference type="OrthoDB" id="274519at2"/>
<evidence type="ECO:0000313" key="8">
    <source>
        <dbReference type="EMBL" id="QDU60473.1"/>
    </source>
</evidence>